<evidence type="ECO:0000313" key="3">
    <source>
        <dbReference type="Proteomes" id="UP001642406"/>
    </source>
</evidence>
<feature type="chain" id="PRO_5045909946" description="Ig-like domain-containing protein" evidence="1">
    <location>
        <begin position="22"/>
        <end position="183"/>
    </location>
</feature>
<comment type="caution">
    <text evidence="2">The sequence shown here is derived from an EMBL/GenBank/DDBJ whole genome shotgun (WGS) entry which is preliminary data.</text>
</comment>
<gene>
    <name evidence="2" type="ORF">SBRCBS47491_004513</name>
</gene>
<protein>
    <recommendedName>
        <fullName evidence="4">Ig-like domain-containing protein</fullName>
    </recommendedName>
</protein>
<proteinExistence type="predicted"/>
<dbReference type="Proteomes" id="UP001642406">
    <property type="component" value="Unassembled WGS sequence"/>
</dbReference>
<keyword evidence="3" id="KW-1185">Reference proteome</keyword>
<sequence length="183" mass="19074">MKFSSGSGLLAICLSIDAAAATACKLSKTSSSVAPVPTCGFNVFTNGDFSDGTTGWGASVDGALTASTDCAELNSATCGQMYGQDSNAYFNIAQHITTIPGKTYSGSMVYDIQVSGNDNGSLECYIKETGSQYYLTAWVLNNLSINTRSTMDLQFTATASSYIFVCSEVGGVHVLVTGFTLSC</sequence>
<dbReference type="Gene3D" id="2.60.120.260">
    <property type="entry name" value="Galactose-binding domain-like"/>
    <property type="match status" value="1"/>
</dbReference>
<evidence type="ECO:0000313" key="2">
    <source>
        <dbReference type="EMBL" id="CAK7221386.1"/>
    </source>
</evidence>
<organism evidence="2 3">
    <name type="scientific">Sporothrix bragantina</name>
    <dbReference type="NCBI Taxonomy" id="671064"/>
    <lineage>
        <taxon>Eukaryota</taxon>
        <taxon>Fungi</taxon>
        <taxon>Dikarya</taxon>
        <taxon>Ascomycota</taxon>
        <taxon>Pezizomycotina</taxon>
        <taxon>Sordariomycetes</taxon>
        <taxon>Sordariomycetidae</taxon>
        <taxon>Ophiostomatales</taxon>
        <taxon>Ophiostomataceae</taxon>
        <taxon>Sporothrix</taxon>
    </lineage>
</organism>
<evidence type="ECO:0000256" key="1">
    <source>
        <dbReference type="SAM" id="SignalP"/>
    </source>
</evidence>
<reference evidence="2 3" key="1">
    <citation type="submission" date="2024-01" db="EMBL/GenBank/DDBJ databases">
        <authorList>
            <person name="Allen C."/>
            <person name="Tagirdzhanova G."/>
        </authorList>
    </citation>
    <scope>NUCLEOTIDE SEQUENCE [LARGE SCALE GENOMIC DNA]</scope>
</reference>
<evidence type="ECO:0008006" key="4">
    <source>
        <dbReference type="Google" id="ProtNLM"/>
    </source>
</evidence>
<name>A0ABP0BPL5_9PEZI</name>
<feature type="signal peptide" evidence="1">
    <location>
        <begin position="1"/>
        <end position="21"/>
    </location>
</feature>
<accession>A0ABP0BPL5</accession>
<dbReference type="EMBL" id="CAWUHC010000034">
    <property type="protein sequence ID" value="CAK7221386.1"/>
    <property type="molecule type" value="Genomic_DNA"/>
</dbReference>
<keyword evidence="1" id="KW-0732">Signal</keyword>